<evidence type="ECO:0000313" key="2">
    <source>
        <dbReference type="EMBL" id="BCK01024.1"/>
    </source>
</evidence>
<feature type="signal peptide" evidence="1">
    <location>
        <begin position="1"/>
        <end position="21"/>
    </location>
</feature>
<protein>
    <recommendedName>
        <fullName evidence="4">DUF5050 domain-containing protein</fullName>
    </recommendedName>
</protein>
<gene>
    <name evidence="2" type="ORF">bsdcttw_40640</name>
</gene>
<feature type="chain" id="PRO_5038862757" description="DUF5050 domain-containing protein" evidence="1">
    <location>
        <begin position="22"/>
        <end position="297"/>
    </location>
</feature>
<sequence length="297" mass="34073">MMKRRFVIFMAVLLMLTGIGASFKEVEAAAALEADSTMTTMSKPSFDYYKSGKVQNKKSTPLKLKLVTSKTNQITDEDEWFQKNKLSLGTYQVPNSFSTISGNLPEGIDDTWNRLMATSAFYDTKYIYCTYGSDFSEGYILNIYDKKTLELVYSLDFSNYKYSPKYVKADYEFIQQKINWATIKDNILYISHSHNTYAKSSNNMNAYITAIDLKDMSIIWRTKALVSNCNNFVIVDGVIISGYGFTDESDYLYQVDINTGKILNKTLLKSAPSYIIKKGKFLYVRTYNTDYKFSISR</sequence>
<evidence type="ECO:0000313" key="3">
    <source>
        <dbReference type="Proteomes" id="UP000515703"/>
    </source>
</evidence>
<dbReference type="RefSeq" id="WP_185256637.1">
    <property type="nucleotide sequence ID" value="NZ_AP023368.1"/>
</dbReference>
<dbReference type="InterPro" id="IPR011047">
    <property type="entry name" value="Quinoprotein_ADH-like_sf"/>
</dbReference>
<proteinExistence type="predicted"/>
<dbReference type="KEGG" id="acht:bsdcttw_40640"/>
<reference evidence="2 3" key="2">
    <citation type="submission" date="2020-08" db="EMBL/GenBank/DDBJ databases">
        <authorList>
            <person name="Ueki A."/>
            <person name="Tonouchi A."/>
        </authorList>
    </citation>
    <scope>NUCLEOTIDE SEQUENCE [LARGE SCALE GENOMIC DNA]</scope>
    <source>
        <strain evidence="2 3">CTTW</strain>
    </source>
</reference>
<dbReference type="Proteomes" id="UP000515703">
    <property type="component" value="Chromosome"/>
</dbReference>
<dbReference type="InterPro" id="IPR015943">
    <property type="entry name" value="WD40/YVTN_repeat-like_dom_sf"/>
</dbReference>
<name>A0A7I8DRH5_9FIRM</name>
<reference evidence="2 3" key="1">
    <citation type="submission" date="2020-08" db="EMBL/GenBank/DDBJ databases">
        <title>Draft genome sequencing of an Anaerocolumna strain isolated from anoxic soil subjected to BSD treatment.</title>
        <authorList>
            <person name="Uek A."/>
            <person name="Tonouchi A."/>
        </authorList>
    </citation>
    <scope>NUCLEOTIDE SEQUENCE [LARGE SCALE GENOMIC DNA]</scope>
    <source>
        <strain evidence="2 3">CTTW</strain>
    </source>
</reference>
<organism evidence="2 3">
    <name type="scientific">Anaerocolumna chitinilytica</name>
    <dbReference type="NCBI Taxonomy" id="1727145"/>
    <lineage>
        <taxon>Bacteria</taxon>
        <taxon>Bacillati</taxon>
        <taxon>Bacillota</taxon>
        <taxon>Clostridia</taxon>
        <taxon>Lachnospirales</taxon>
        <taxon>Lachnospiraceae</taxon>
        <taxon>Anaerocolumna</taxon>
    </lineage>
</organism>
<dbReference type="AlphaFoldDB" id="A0A7I8DRH5"/>
<evidence type="ECO:0000256" key="1">
    <source>
        <dbReference type="SAM" id="SignalP"/>
    </source>
</evidence>
<evidence type="ECO:0008006" key="4">
    <source>
        <dbReference type="Google" id="ProtNLM"/>
    </source>
</evidence>
<dbReference type="SUPFAM" id="SSF50998">
    <property type="entry name" value="Quinoprotein alcohol dehydrogenase-like"/>
    <property type="match status" value="1"/>
</dbReference>
<dbReference type="EMBL" id="AP023368">
    <property type="protein sequence ID" value="BCK01024.1"/>
    <property type="molecule type" value="Genomic_DNA"/>
</dbReference>
<keyword evidence="1" id="KW-0732">Signal</keyword>
<keyword evidence="3" id="KW-1185">Reference proteome</keyword>
<dbReference type="Gene3D" id="2.130.10.10">
    <property type="entry name" value="YVTN repeat-like/Quinoprotein amine dehydrogenase"/>
    <property type="match status" value="1"/>
</dbReference>
<accession>A0A7I8DRH5</accession>